<accession>A0A9D1FM94</accession>
<reference evidence="1" key="2">
    <citation type="journal article" date="2021" name="PeerJ">
        <title>Extensive microbial diversity within the chicken gut microbiome revealed by metagenomics and culture.</title>
        <authorList>
            <person name="Gilroy R."/>
            <person name="Ravi A."/>
            <person name="Getino M."/>
            <person name="Pursley I."/>
            <person name="Horton D.L."/>
            <person name="Alikhan N.F."/>
            <person name="Baker D."/>
            <person name="Gharbi K."/>
            <person name="Hall N."/>
            <person name="Watson M."/>
            <person name="Adriaenssens E.M."/>
            <person name="Foster-Nyarko E."/>
            <person name="Jarju S."/>
            <person name="Secka A."/>
            <person name="Antonio M."/>
            <person name="Oren A."/>
            <person name="Chaudhuri R.R."/>
            <person name="La Ragione R."/>
            <person name="Hildebrand F."/>
            <person name="Pallen M.J."/>
        </authorList>
    </citation>
    <scope>NUCLEOTIDE SEQUENCE</scope>
    <source>
        <strain evidence="1">CHK199-13235</strain>
    </source>
</reference>
<protein>
    <submittedName>
        <fullName evidence="1">Uncharacterized protein</fullName>
    </submittedName>
</protein>
<reference evidence="1" key="1">
    <citation type="submission" date="2020-10" db="EMBL/GenBank/DDBJ databases">
        <authorList>
            <person name="Gilroy R."/>
        </authorList>
    </citation>
    <scope>NUCLEOTIDE SEQUENCE</scope>
    <source>
        <strain evidence="1">CHK199-13235</strain>
    </source>
</reference>
<dbReference type="EMBL" id="DVJP01000038">
    <property type="protein sequence ID" value="HIS76262.1"/>
    <property type="molecule type" value="Genomic_DNA"/>
</dbReference>
<name>A0A9D1FM94_9FIRM</name>
<sequence>MAASDPTEIPHIAAFAKGAQENDHQVDAVNVCQKKDSGYEGRYAGGLSSAGTKKRSQILKNSESDSTFCFFFGWIRG</sequence>
<dbReference type="AlphaFoldDB" id="A0A9D1FM94"/>
<dbReference type="Proteomes" id="UP000824002">
    <property type="component" value="Unassembled WGS sequence"/>
</dbReference>
<evidence type="ECO:0000313" key="2">
    <source>
        <dbReference type="Proteomes" id="UP000824002"/>
    </source>
</evidence>
<gene>
    <name evidence="1" type="ORF">IAB51_05550</name>
</gene>
<evidence type="ECO:0000313" key="1">
    <source>
        <dbReference type="EMBL" id="HIS76262.1"/>
    </source>
</evidence>
<organism evidence="1 2">
    <name type="scientific">Candidatus Merdivicinus excrementipullorum</name>
    <dbReference type="NCBI Taxonomy" id="2840867"/>
    <lineage>
        <taxon>Bacteria</taxon>
        <taxon>Bacillati</taxon>
        <taxon>Bacillota</taxon>
        <taxon>Clostridia</taxon>
        <taxon>Eubacteriales</taxon>
        <taxon>Oscillospiraceae</taxon>
        <taxon>Oscillospiraceae incertae sedis</taxon>
        <taxon>Candidatus Merdivicinus</taxon>
    </lineage>
</organism>
<comment type="caution">
    <text evidence="1">The sequence shown here is derived from an EMBL/GenBank/DDBJ whole genome shotgun (WGS) entry which is preliminary data.</text>
</comment>
<proteinExistence type="predicted"/>